<evidence type="ECO:0000313" key="1">
    <source>
        <dbReference type="EMBL" id="CAB5221199.1"/>
    </source>
</evidence>
<proteinExistence type="predicted"/>
<accession>A0A6J7WSZ0</accession>
<name>A0A6J7WSZ0_9CAUD</name>
<reference evidence="1" key="1">
    <citation type="submission" date="2020-05" db="EMBL/GenBank/DDBJ databases">
        <authorList>
            <person name="Chiriac C."/>
            <person name="Salcher M."/>
            <person name="Ghai R."/>
            <person name="Kavagutti S V."/>
        </authorList>
    </citation>
    <scope>NUCLEOTIDE SEQUENCE</scope>
</reference>
<gene>
    <name evidence="1" type="ORF">UFOVP245_95</name>
</gene>
<sequence>MLTRMTFLTGPVEGDYYQENIGGVVTRWFDVNGNVVELPLDCSYTTSEESQDIPSWYIDPTA</sequence>
<organism evidence="1">
    <name type="scientific">uncultured Caudovirales phage</name>
    <dbReference type="NCBI Taxonomy" id="2100421"/>
    <lineage>
        <taxon>Viruses</taxon>
        <taxon>Duplodnaviria</taxon>
        <taxon>Heunggongvirae</taxon>
        <taxon>Uroviricota</taxon>
        <taxon>Caudoviricetes</taxon>
        <taxon>Peduoviridae</taxon>
        <taxon>Maltschvirus</taxon>
        <taxon>Maltschvirus maltsch</taxon>
    </lineage>
</organism>
<protein>
    <submittedName>
        <fullName evidence="1">Uncharacterized protein</fullName>
    </submittedName>
</protein>
<dbReference type="EMBL" id="LR798287">
    <property type="protein sequence ID" value="CAB5221199.1"/>
    <property type="molecule type" value="Genomic_DNA"/>
</dbReference>